<dbReference type="RefSeq" id="WP_263252034.1">
    <property type="nucleotide sequence ID" value="NZ_BAABLT010000021.1"/>
</dbReference>
<dbReference type="PANTHER" id="PTHR43235">
    <property type="entry name" value="GLUTAMINE AMIDOTRANSFERASE PB2B2.05-RELATED"/>
    <property type="match status" value="1"/>
</dbReference>
<protein>
    <submittedName>
        <fullName evidence="1">Gamma-glutamyl-gamma-aminobutyrate hydrolase family protein</fullName>
    </submittedName>
</protein>
<gene>
    <name evidence="1" type="ORF">ACFQ16_25360</name>
</gene>
<evidence type="ECO:0000313" key="2">
    <source>
        <dbReference type="Proteomes" id="UP001597018"/>
    </source>
</evidence>
<dbReference type="Gene3D" id="3.40.50.880">
    <property type="match status" value="1"/>
</dbReference>
<name>A0ABW3FZK4_9PSEU</name>
<dbReference type="Proteomes" id="UP001597018">
    <property type="component" value="Unassembled WGS sequence"/>
</dbReference>
<sequence length="244" mass="26279">MVSNGCDRPVVGISTYVEQASWGVWNREAALLPYVYVSGVHRAGGMPVMLPVLPDSADTAVSTVDAVVIAGGADVDPARYGRSAHPALGPVQPHRDVWEEELIRCALRRGTPVLGVCRGAQVLNVALGGTLHQHLPDSVRHRRHQPAPAEFGTSEVRVRPRTRLAAVLGERVGVPCYHHQAIDEIGRGLEVVARAEDGTVEAVELPGHRFAIGVQWHPEQDAVDNRLFAALVAAAKEVRGEHRA</sequence>
<organism evidence="1 2">
    <name type="scientific">Saccharopolyspora rosea</name>
    <dbReference type="NCBI Taxonomy" id="524884"/>
    <lineage>
        <taxon>Bacteria</taxon>
        <taxon>Bacillati</taxon>
        <taxon>Actinomycetota</taxon>
        <taxon>Actinomycetes</taxon>
        <taxon>Pseudonocardiales</taxon>
        <taxon>Pseudonocardiaceae</taxon>
        <taxon>Saccharopolyspora</taxon>
    </lineage>
</organism>
<dbReference type="CDD" id="cd01745">
    <property type="entry name" value="GATase1_2"/>
    <property type="match status" value="1"/>
</dbReference>
<keyword evidence="2" id="KW-1185">Reference proteome</keyword>
<dbReference type="SUPFAM" id="SSF52317">
    <property type="entry name" value="Class I glutamine amidotransferase-like"/>
    <property type="match status" value="1"/>
</dbReference>
<accession>A0ABW3FZK4</accession>
<dbReference type="PANTHER" id="PTHR43235:SF1">
    <property type="entry name" value="GLUTAMINE AMIDOTRANSFERASE PB2B2.05-RELATED"/>
    <property type="match status" value="1"/>
</dbReference>
<reference evidence="2" key="1">
    <citation type="journal article" date="2019" name="Int. J. Syst. Evol. Microbiol.">
        <title>The Global Catalogue of Microorganisms (GCM) 10K type strain sequencing project: providing services to taxonomists for standard genome sequencing and annotation.</title>
        <authorList>
            <consortium name="The Broad Institute Genomics Platform"/>
            <consortium name="The Broad Institute Genome Sequencing Center for Infectious Disease"/>
            <person name="Wu L."/>
            <person name="Ma J."/>
        </authorList>
    </citation>
    <scope>NUCLEOTIDE SEQUENCE [LARGE SCALE GENOMIC DNA]</scope>
    <source>
        <strain evidence="2">CCUG 56401</strain>
    </source>
</reference>
<dbReference type="PROSITE" id="PS51273">
    <property type="entry name" value="GATASE_TYPE_1"/>
    <property type="match status" value="1"/>
</dbReference>
<dbReference type="GO" id="GO:0016787">
    <property type="term" value="F:hydrolase activity"/>
    <property type="evidence" value="ECO:0007669"/>
    <property type="project" value="UniProtKB-KW"/>
</dbReference>
<comment type="caution">
    <text evidence="1">The sequence shown here is derived from an EMBL/GenBank/DDBJ whole genome shotgun (WGS) entry which is preliminary data.</text>
</comment>
<dbReference type="InterPro" id="IPR029062">
    <property type="entry name" value="Class_I_gatase-like"/>
</dbReference>
<dbReference type="InterPro" id="IPR044668">
    <property type="entry name" value="PuuD-like"/>
</dbReference>
<dbReference type="Pfam" id="PF07722">
    <property type="entry name" value="Peptidase_C26"/>
    <property type="match status" value="1"/>
</dbReference>
<dbReference type="EMBL" id="JBHTIW010000028">
    <property type="protein sequence ID" value="MFD0923088.1"/>
    <property type="molecule type" value="Genomic_DNA"/>
</dbReference>
<keyword evidence="1" id="KW-0378">Hydrolase</keyword>
<evidence type="ECO:0000313" key="1">
    <source>
        <dbReference type="EMBL" id="MFD0923088.1"/>
    </source>
</evidence>
<dbReference type="InterPro" id="IPR011697">
    <property type="entry name" value="Peptidase_C26"/>
</dbReference>
<proteinExistence type="predicted"/>